<feature type="compositionally biased region" description="Basic and acidic residues" evidence="1">
    <location>
        <begin position="115"/>
        <end position="128"/>
    </location>
</feature>
<keyword evidence="2" id="KW-1185">Reference proteome</keyword>
<feature type="region of interest" description="Disordered" evidence="1">
    <location>
        <begin position="99"/>
        <end position="133"/>
    </location>
</feature>
<reference evidence="3" key="1">
    <citation type="submission" date="2017-02" db="UniProtKB">
        <authorList>
            <consortium name="WormBaseParasite"/>
        </authorList>
    </citation>
    <scope>IDENTIFICATION</scope>
</reference>
<feature type="region of interest" description="Disordered" evidence="1">
    <location>
        <begin position="213"/>
        <end position="261"/>
    </location>
</feature>
<evidence type="ECO:0000256" key="1">
    <source>
        <dbReference type="SAM" id="MobiDB-lite"/>
    </source>
</evidence>
<feature type="region of interest" description="Disordered" evidence="1">
    <location>
        <begin position="34"/>
        <end position="72"/>
    </location>
</feature>
<accession>A0A0N5CEV1</accession>
<dbReference type="WBParaSite" id="SPAL_0001638800.1">
    <property type="protein sequence ID" value="SPAL_0001638800.1"/>
    <property type="gene ID" value="SPAL_0001638800"/>
</dbReference>
<evidence type="ECO:0000313" key="2">
    <source>
        <dbReference type="Proteomes" id="UP000046392"/>
    </source>
</evidence>
<proteinExistence type="predicted"/>
<evidence type="ECO:0000313" key="3">
    <source>
        <dbReference type="WBParaSite" id="SPAL_0001638800.1"/>
    </source>
</evidence>
<dbReference type="AlphaFoldDB" id="A0A0N5CEV1"/>
<feature type="compositionally biased region" description="Low complexity" evidence="1">
    <location>
        <begin position="242"/>
        <end position="261"/>
    </location>
</feature>
<organism evidence="2 3">
    <name type="scientific">Strongyloides papillosus</name>
    <name type="common">Intestinal threadworm</name>
    <dbReference type="NCBI Taxonomy" id="174720"/>
    <lineage>
        <taxon>Eukaryota</taxon>
        <taxon>Metazoa</taxon>
        <taxon>Ecdysozoa</taxon>
        <taxon>Nematoda</taxon>
        <taxon>Chromadorea</taxon>
        <taxon>Rhabditida</taxon>
        <taxon>Tylenchina</taxon>
        <taxon>Panagrolaimomorpha</taxon>
        <taxon>Strongyloidoidea</taxon>
        <taxon>Strongyloididae</taxon>
        <taxon>Strongyloides</taxon>
    </lineage>
</organism>
<dbReference type="Proteomes" id="UP000046392">
    <property type="component" value="Unplaced"/>
</dbReference>
<name>A0A0N5CEV1_STREA</name>
<feature type="compositionally biased region" description="Polar residues" evidence="1">
    <location>
        <begin position="227"/>
        <end position="241"/>
    </location>
</feature>
<sequence>MSNYQHKPGGYHLAHAVNKGSWPGSSVSCNMYNDNGSNKPSSTKNNVVNPTITPQFSNNYNDYTRNNSYDNQAGSSYMAAPGYYYDYTKRGDNLLTKTFISNDKRHNNSSNSKKPRVEDASPSRKVDDSNGYESKGLIAPQVASAISSYNKNKNRSYLLSSGLKNYIRKQNDKVSRNASETYSSNSHQIPELFVNQEYDLPLSPSISNIFSNGESNINNTEESSSNDVRLSCNSNSSELQNATTTIGTASSSSKNGTNNGINNVTTTNIVEDNTSNSCHLSELLESDFWKEITSENFMIVTKDMYKNFVLQFRPIVNDLVDKAKSTKKEDRDNLAMDMWQLGCLENTIRNKVEKIDVVEAKMFSLIQSLETRKFILNSVEKAIQEGKSRVYKAAEK</sequence>
<feature type="compositionally biased region" description="Low complexity" evidence="1">
    <location>
        <begin position="213"/>
        <end position="226"/>
    </location>
</feature>
<protein>
    <submittedName>
        <fullName evidence="3">ECM11 domain-containing protein</fullName>
    </submittedName>
</protein>